<dbReference type="PROSITE" id="PS50851">
    <property type="entry name" value="CHEW"/>
    <property type="match status" value="1"/>
</dbReference>
<feature type="domain" description="CheW-like" evidence="1">
    <location>
        <begin position="3"/>
        <end position="144"/>
    </location>
</feature>
<dbReference type="Gene3D" id="2.40.50.180">
    <property type="entry name" value="CheA-289, Domain 4"/>
    <property type="match status" value="1"/>
</dbReference>
<evidence type="ECO:0000313" key="3">
    <source>
        <dbReference type="Proteomes" id="UP001524478"/>
    </source>
</evidence>
<dbReference type="SMART" id="SM00260">
    <property type="entry name" value="CheW"/>
    <property type="match status" value="1"/>
</dbReference>
<dbReference type="Proteomes" id="UP001524478">
    <property type="component" value="Unassembled WGS sequence"/>
</dbReference>
<gene>
    <name evidence="2" type="ORF">NE686_13905</name>
</gene>
<protein>
    <submittedName>
        <fullName evidence="2">Chemotaxis protein CheW</fullName>
    </submittedName>
</protein>
<organism evidence="2 3">
    <name type="scientific">Tissierella carlieri</name>
    <dbReference type="NCBI Taxonomy" id="689904"/>
    <lineage>
        <taxon>Bacteria</taxon>
        <taxon>Bacillati</taxon>
        <taxon>Bacillota</taxon>
        <taxon>Tissierellia</taxon>
        <taxon>Tissierellales</taxon>
        <taxon>Tissierellaceae</taxon>
        <taxon>Tissierella</taxon>
    </lineage>
</organism>
<dbReference type="InterPro" id="IPR036061">
    <property type="entry name" value="CheW-like_dom_sf"/>
</dbReference>
<dbReference type="PANTHER" id="PTHR22617">
    <property type="entry name" value="CHEMOTAXIS SENSOR HISTIDINE KINASE-RELATED"/>
    <property type="match status" value="1"/>
</dbReference>
<evidence type="ECO:0000259" key="1">
    <source>
        <dbReference type="PROSITE" id="PS50851"/>
    </source>
</evidence>
<comment type="caution">
    <text evidence="2">The sequence shown here is derived from an EMBL/GenBank/DDBJ whole genome shotgun (WGS) entry which is preliminary data.</text>
</comment>
<evidence type="ECO:0000313" key="2">
    <source>
        <dbReference type="EMBL" id="MCQ4924192.1"/>
    </source>
</evidence>
<dbReference type="InterPro" id="IPR002545">
    <property type="entry name" value="CheW-lke_dom"/>
</dbReference>
<dbReference type="RefSeq" id="WP_094901710.1">
    <property type="nucleotide sequence ID" value="NZ_CP172320.1"/>
</dbReference>
<dbReference type="EMBL" id="JANGAC010000011">
    <property type="protein sequence ID" value="MCQ4924192.1"/>
    <property type="molecule type" value="Genomic_DNA"/>
</dbReference>
<sequence length="152" mass="17051">MAENQYVVFKLGKGEFGIDIMNVKEIGPYEESISLPNTPSFIEGVINYRGSVIPIINLKKRLSLGQAEVTKDTRIIVISLDEKEIGFIVDEASQTVWVNDEQIDPAPSFISGVDKKYITGVGKLDEKRLLILIDLKKILSKDEIEEIQNLEV</sequence>
<dbReference type="CDD" id="cd00732">
    <property type="entry name" value="CheW"/>
    <property type="match status" value="1"/>
</dbReference>
<keyword evidence="3" id="KW-1185">Reference proteome</keyword>
<dbReference type="PANTHER" id="PTHR22617:SF23">
    <property type="entry name" value="CHEMOTAXIS PROTEIN CHEW"/>
    <property type="match status" value="1"/>
</dbReference>
<dbReference type="SUPFAM" id="SSF50341">
    <property type="entry name" value="CheW-like"/>
    <property type="match status" value="1"/>
</dbReference>
<name>A0ABT1SCH5_9FIRM</name>
<dbReference type="Pfam" id="PF01584">
    <property type="entry name" value="CheW"/>
    <property type="match status" value="1"/>
</dbReference>
<dbReference type="Gene3D" id="2.30.30.40">
    <property type="entry name" value="SH3 Domains"/>
    <property type="match status" value="1"/>
</dbReference>
<accession>A0ABT1SCH5</accession>
<proteinExistence type="predicted"/>
<dbReference type="InterPro" id="IPR039315">
    <property type="entry name" value="CheW"/>
</dbReference>
<reference evidence="2 3" key="1">
    <citation type="submission" date="2022-06" db="EMBL/GenBank/DDBJ databases">
        <title>Isolation of gut microbiota from human fecal samples.</title>
        <authorList>
            <person name="Pamer E.G."/>
            <person name="Barat B."/>
            <person name="Waligurski E."/>
            <person name="Medina S."/>
            <person name="Paddock L."/>
            <person name="Mostad J."/>
        </authorList>
    </citation>
    <scope>NUCLEOTIDE SEQUENCE [LARGE SCALE GENOMIC DNA]</scope>
    <source>
        <strain evidence="2 3">DFI.7.95</strain>
    </source>
</reference>